<organism evidence="2">
    <name type="scientific">Oryza punctata</name>
    <name type="common">Red rice</name>
    <dbReference type="NCBI Taxonomy" id="4537"/>
    <lineage>
        <taxon>Eukaryota</taxon>
        <taxon>Viridiplantae</taxon>
        <taxon>Streptophyta</taxon>
        <taxon>Embryophyta</taxon>
        <taxon>Tracheophyta</taxon>
        <taxon>Spermatophyta</taxon>
        <taxon>Magnoliopsida</taxon>
        <taxon>Liliopsida</taxon>
        <taxon>Poales</taxon>
        <taxon>Poaceae</taxon>
        <taxon>BOP clade</taxon>
        <taxon>Oryzoideae</taxon>
        <taxon>Oryzeae</taxon>
        <taxon>Oryzinae</taxon>
        <taxon>Oryza</taxon>
    </lineage>
</organism>
<dbReference type="AlphaFoldDB" id="A0A0E0MEW1"/>
<dbReference type="EnsemblPlants" id="OPUNC11G09660.1">
    <property type="protein sequence ID" value="OPUNC11G09660.1"/>
    <property type="gene ID" value="OPUNC11G09660"/>
</dbReference>
<name>A0A0E0MEW1_ORYPU</name>
<reference evidence="2" key="2">
    <citation type="submission" date="2018-05" db="EMBL/GenBank/DDBJ databases">
        <title>OpunRS2 (Oryza punctata Reference Sequence Version 2).</title>
        <authorList>
            <person name="Zhang J."/>
            <person name="Kudrna D."/>
            <person name="Lee S."/>
            <person name="Talag J."/>
            <person name="Welchert J."/>
            <person name="Wing R.A."/>
        </authorList>
    </citation>
    <scope>NUCLEOTIDE SEQUENCE [LARGE SCALE GENOMIC DNA]</scope>
</reference>
<proteinExistence type="predicted"/>
<evidence type="ECO:0000256" key="1">
    <source>
        <dbReference type="SAM" id="MobiDB-lite"/>
    </source>
</evidence>
<accession>A0A0E0MEW1</accession>
<dbReference type="HOGENOM" id="CLU_2853678_0_0_1"/>
<sequence>MSSSPPPTALVPHAEPRYPFTGEPSSYSASISESIPAMPRYGSSVWRSSSHEGNGGLKINQLEEV</sequence>
<evidence type="ECO:0000313" key="3">
    <source>
        <dbReference type="Proteomes" id="UP000026962"/>
    </source>
</evidence>
<feature type="compositionally biased region" description="Low complexity" evidence="1">
    <location>
        <begin position="23"/>
        <end position="37"/>
    </location>
</feature>
<dbReference type="Gramene" id="OPUNC11G09660.1">
    <property type="protein sequence ID" value="OPUNC11G09660.1"/>
    <property type="gene ID" value="OPUNC11G09660"/>
</dbReference>
<keyword evidence="3" id="KW-1185">Reference proteome</keyword>
<reference evidence="2" key="1">
    <citation type="submission" date="2015-04" db="UniProtKB">
        <authorList>
            <consortium name="EnsemblPlants"/>
        </authorList>
    </citation>
    <scope>IDENTIFICATION</scope>
</reference>
<protein>
    <submittedName>
        <fullName evidence="2">Uncharacterized protein</fullName>
    </submittedName>
</protein>
<dbReference type="Proteomes" id="UP000026962">
    <property type="component" value="Chromosome 11"/>
</dbReference>
<feature type="region of interest" description="Disordered" evidence="1">
    <location>
        <begin position="1"/>
        <end position="65"/>
    </location>
</feature>
<evidence type="ECO:0000313" key="2">
    <source>
        <dbReference type="EnsemblPlants" id="OPUNC11G09660.1"/>
    </source>
</evidence>